<dbReference type="KEGG" id="tad:TRIADDRAFT_28315"/>
<dbReference type="FunCoup" id="B3S315">
    <property type="interactions" value="408"/>
</dbReference>
<dbReference type="PhylomeDB" id="B3S315"/>
<feature type="domain" description="Ubiquitin-like" evidence="1">
    <location>
        <begin position="130"/>
        <end position="199"/>
    </location>
</feature>
<organism evidence="2 3">
    <name type="scientific">Trichoplax adhaerens</name>
    <name type="common">Trichoplax reptans</name>
    <dbReference type="NCBI Taxonomy" id="10228"/>
    <lineage>
        <taxon>Eukaryota</taxon>
        <taxon>Metazoa</taxon>
        <taxon>Placozoa</taxon>
        <taxon>Uniplacotomia</taxon>
        <taxon>Trichoplacea</taxon>
        <taxon>Trichoplacidae</taxon>
        <taxon>Trichoplax</taxon>
    </lineage>
</organism>
<evidence type="ECO:0000259" key="1">
    <source>
        <dbReference type="PROSITE" id="PS50053"/>
    </source>
</evidence>
<dbReference type="OrthoDB" id="1640476at2759"/>
<dbReference type="PANTHER" id="PTHR13609">
    <property type="entry name" value="UBIQUITIN DOMAIN CONTAINING 1 PROTEIN-RELATED"/>
    <property type="match status" value="1"/>
</dbReference>
<evidence type="ECO:0000313" key="3">
    <source>
        <dbReference type="Proteomes" id="UP000009022"/>
    </source>
</evidence>
<dbReference type="EMBL" id="DS985248">
    <property type="protein sequence ID" value="EDV22715.1"/>
    <property type="molecule type" value="Genomic_DNA"/>
</dbReference>
<dbReference type="Gene3D" id="1.20.225.20">
    <property type="entry name" value="Ub domain-containing protein, DC-UbP/UBTD2, N-terminal domain"/>
    <property type="match status" value="1"/>
</dbReference>
<dbReference type="Pfam" id="PF00240">
    <property type="entry name" value="ubiquitin"/>
    <property type="match status" value="1"/>
</dbReference>
<dbReference type="GeneID" id="6755794"/>
<dbReference type="CDD" id="cd01794">
    <property type="entry name" value="Ubl_UBTD"/>
    <property type="match status" value="1"/>
</dbReference>
<dbReference type="CTD" id="6755794"/>
<protein>
    <recommendedName>
        <fullName evidence="1">Ubiquitin-like domain-containing protein</fullName>
    </recommendedName>
</protein>
<dbReference type="AlphaFoldDB" id="B3S315"/>
<dbReference type="InterPro" id="IPR038169">
    <property type="entry name" value="DC-UbP/UBTD2_N_sf"/>
</dbReference>
<dbReference type="SUPFAM" id="SSF54236">
    <property type="entry name" value="Ubiquitin-like"/>
    <property type="match status" value="1"/>
</dbReference>
<dbReference type="InterPro" id="IPR032752">
    <property type="entry name" value="DC-UbP/UBTD2_N"/>
</dbReference>
<dbReference type="STRING" id="10228.B3S315"/>
<dbReference type="Pfam" id="PF16455">
    <property type="entry name" value="UBD"/>
    <property type="match status" value="1"/>
</dbReference>
<dbReference type="Gene3D" id="3.10.20.90">
    <property type="entry name" value="Phosphatidylinositol 3-kinase Catalytic Subunit, Chain A, domain 1"/>
    <property type="match status" value="1"/>
</dbReference>
<dbReference type="InParanoid" id="B3S315"/>
<dbReference type="OMA" id="FWEASHR"/>
<dbReference type="HOGENOM" id="CLU_070348_1_0_1"/>
<keyword evidence="3" id="KW-1185">Reference proteome</keyword>
<dbReference type="InterPro" id="IPR039869">
    <property type="entry name" value="UBTD1/2"/>
</dbReference>
<dbReference type="InterPro" id="IPR029071">
    <property type="entry name" value="Ubiquitin-like_domsf"/>
</dbReference>
<sequence>NRPLQPMKMKWTAPTPMTDKQLKQKRQEFWETAPVYEGRREIWNALQAATQTDDLQLAQAIIDSANVILPTGSLASAYDELGNHYVLPEYCLSEPTNLISNNGSDEEDSNHLIPEKQDQNIDDIDDKFKFSIKLRLSSSKEEKLRVHNSQTILQAKRHLCDIIGVEPHQQRWYFYGRKLEDKMKIEDSKLSNGYVVQVVTDGIQPPTPVA</sequence>
<feature type="non-terminal residue" evidence="2">
    <location>
        <position position="1"/>
    </location>
</feature>
<dbReference type="InterPro" id="IPR000626">
    <property type="entry name" value="Ubiquitin-like_dom"/>
</dbReference>
<accession>B3S315</accession>
<dbReference type="SMART" id="SM00213">
    <property type="entry name" value="UBQ"/>
    <property type="match status" value="1"/>
</dbReference>
<gene>
    <name evidence="2" type="ORF">TRIADDRAFT_28315</name>
</gene>
<dbReference type="RefSeq" id="XP_002114581.1">
    <property type="nucleotide sequence ID" value="XM_002114545.1"/>
</dbReference>
<proteinExistence type="predicted"/>
<evidence type="ECO:0000313" key="2">
    <source>
        <dbReference type="EMBL" id="EDV22715.1"/>
    </source>
</evidence>
<dbReference type="Proteomes" id="UP000009022">
    <property type="component" value="Unassembled WGS sequence"/>
</dbReference>
<dbReference type="eggNOG" id="KOG0013">
    <property type="taxonomic scope" value="Eukaryota"/>
</dbReference>
<name>B3S315_TRIAD</name>
<reference evidence="2 3" key="1">
    <citation type="journal article" date="2008" name="Nature">
        <title>The Trichoplax genome and the nature of placozoans.</title>
        <authorList>
            <person name="Srivastava M."/>
            <person name="Begovic E."/>
            <person name="Chapman J."/>
            <person name="Putnam N.H."/>
            <person name="Hellsten U."/>
            <person name="Kawashima T."/>
            <person name="Kuo A."/>
            <person name="Mitros T."/>
            <person name="Salamov A."/>
            <person name="Carpenter M.L."/>
            <person name="Signorovitch A.Y."/>
            <person name="Moreno M.A."/>
            <person name="Kamm K."/>
            <person name="Grimwood J."/>
            <person name="Schmutz J."/>
            <person name="Shapiro H."/>
            <person name="Grigoriev I.V."/>
            <person name="Buss L.W."/>
            <person name="Schierwater B."/>
            <person name="Dellaporta S.L."/>
            <person name="Rokhsar D.S."/>
        </authorList>
    </citation>
    <scope>NUCLEOTIDE SEQUENCE [LARGE SCALE GENOMIC DNA]</scope>
    <source>
        <strain evidence="2 3">Grell-BS-1999</strain>
    </source>
</reference>
<dbReference type="PROSITE" id="PS50053">
    <property type="entry name" value="UBIQUITIN_2"/>
    <property type="match status" value="1"/>
</dbReference>